<gene>
    <name evidence="1" type="ORF">C1280_01315</name>
</gene>
<dbReference type="OrthoDB" id="517466at2"/>
<organism evidence="1 2">
    <name type="scientific">Gemmata obscuriglobus</name>
    <dbReference type="NCBI Taxonomy" id="114"/>
    <lineage>
        <taxon>Bacteria</taxon>
        <taxon>Pseudomonadati</taxon>
        <taxon>Planctomycetota</taxon>
        <taxon>Planctomycetia</taxon>
        <taxon>Gemmatales</taxon>
        <taxon>Gemmataceae</taxon>
        <taxon>Gemmata</taxon>
    </lineage>
</organism>
<evidence type="ECO:0000313" key="1">
    <source>
        <dbReference type="EMBL" id="AWM35797.1"/>
    </source>
</evidence>
<sequence length="84" mass="8983">MSHANHVERYPGTLAELATELGDLRYDALATFLEELAAKLEADSLADSTRGRGKLAAALQAASEQVAGAAEHIAKAWHICEPHM</sequence>
<evidence type="ECO:0000313" key="2">
    <source>
        <dbReference type="Proteomes" id="UP000245802"/>
    </source>
</evidence>
<keyword evidence="2" id="KW-1185">Reference proteome</keyword>
<name>A0A2Z3GVY0_9BACT</name>
<protein>
    <submittedName>
        <fullName evidence="1">Uncharacterized protein</fullName>
    </submittedName>
</protein>
<dbReference type="AlphaFoldDB" id="A0A2Z3GVY0"/>
<reference evidence="1 2" key="1">
    <citation type="submission" date="2018-01" db="EMBL/GenBank/DDBJ databases">
        <title>G. obscuriglobus.</title>
        <authorList>
            <person name="Franke J."/>
            <person name="Blomberg W."/>
            <person name="Selmecki A."/>
        </authorList>
    </citation>
    <scope>NUCLEOTIDE SEQUENCE [LARGE SCALE GENOMIC DNA]</scope>
    <source>
        <strain evidence="1 2">DSM 5831</strain>
    </source>
</reference>
<dbReference type="RefSeq" id="WP_010036913.1">
    <property type="nucleotide sequence ID" value="NZ_CP025958.1"/>
</dbReference>
<dbReference type="EMBL" id="CP025958">
    <property type="protein sequence ID" value="AWM35797.1"/>
    <property type="molecule type" value="Genomic_DNA"/>
</dbReference>
<proteinExistence type="predicted"/>
<dbReference type="KEGG" id="gog:C1280_01315"/>
<accession>A0A2Z3GVY0</accession>
<dbReference type="Proteomes" id="UP000245802">
    <property type="component" value="Chromosome"/>
</dbReference>